<evidence type="ECO:0000256" key="1">
    <source>
        <dbReference type="ARBA" id="ARBA00001947"/>
    </source>
</evidence>
<dbReference type="SUPFAM" id="SSF51735">
    <property type="entry name" value="NAD(P)-binding Rossmann-fold domains"/>
    <property type="match status" value="1"/>
</dbReference>
<dbReference type="GO" id="GO:0016491">
    <property type="term" value="F:oxidoreductase activity"/>
    <property type="evidence" value="ECO:0007669"/>
    <property type="project" value="UniProtKB-KW"/>
</dbReference>
<dbReference type="AlphaFoldDB" id="A0A9W6H0V9"/>
<reference evidence="8" key="2">
    <citation type="submission" date="2023-01" db="EMBL/GenBank/DDBJ databases">
        <authorList>
            <person name="Sun Q."/>
            <person name="Evtushenko L."/>
        </authorList>
    </citation>
    <scope>NUCLEOTIDE SEQUENCE</scope>
    <source>
        <strain evidence="8">VKM Ac-1020</strain>
    </source>
</reference>
<dbReference type="Gene3D" id="3.40.50.720">
    <property type="entry name" value="NAD(P)-binding Rossmann-like Domain"/>
    <property type="match status" value="1"/>
</dbReference>
<dbReference type="InterPro" id="IPR036291">
    <property type="entry name" value="NAD(P)-bd_dom_sf"/>
</dbReference>
<keyword evidence="3 5" id="KW-0862">Zinc</keyword>
<dbReference type="InterPro" id="IPR013149">
    <property type="entry name" value="ADH-like_C"/>
</dbReference>
<dbReference type="PROSITE" id="PS00059">
    <property type="entry name" value="ADH_ZINC"/>
    <property type="match status" value="1"/>
</dbReference>
<dbReference type="InterPro" id="IPR011032">
    <property type="entry name" value="GroES-like_sf"/>
</dbReference>
<dbReference type="Proteomes" id="UP001142462">
    <property type="component" value="Unassembled WGS sequence"/>
</dbReference>
<sequence>MSAAPTTLAAVWRGADGIRIEELPVPAPRPGELVVEIDLATVSGDDRRTASDAHRAPAAVLGHEAVGRVVAAGVGAPATEGDRVVWAPSVGCGMCDRCRHGRVARCRKLREIGREPIDGPWPLSGAYARHILLPSGATVERVPDELCDAVAAPAGGATATAMAVREASGDLTGLRVLVCGAGMLGLTATAVARESGASEVVVLDTDASRRSLALAFGATAVAGPRDRPGEADLAWQLSGAAEAASGALAALAIGGRLVLARAGATSAAVPFDLDRVVRRGLAITGVLGSEPRHLREAVAFLASTRTRYPWERLVAPAMGLEHLALLLAQPASVAPRTAIAP</sequence>
<organism evidence="8 9">
    <name type="scientific">Microbacterium barkeri</name>
    <dbReference type="NCBI Taxonomy" id="33917"/>
    <lineage>
        <taxon>Bacteria</taxon>
        <taxon>Bacillati</taxon>
        <taxon>Actinomycetota</taxon>
        <taxon>Actinomycetes</taxon>
        <taxon>Micrococcales</taxon>
        <taxon>Microbacteriaceae</taxon>
        <taxon>Microbacterium</taxon>
    </lineage>
</organism>
<dbReference type="RefSeq" id="WP_271172280.1">
    <property type="nucleotide sequence ID" value="NZ_BSEJ01000002.1"/>
</dbReference>
<dbReference type="InterPro" id="IPR002328">
    <property type="entry name" value="ADH_Zn_CS"/>
</dbReference>
<comment type="similarity">
    <text evidence="5">Belongs to the zinc-containing alcohol dehydrogenase family.</text>
</comment>
<evidence type="ECO:0000256" key="3">
    <source>
        <dbReference type="ARBA" id="ARBA00022833"/>
    </source>
</evidence>
<evidence type="ECO:0000256" key="2">
    <source>
        <dbReference type="ARBA" id="ARBA00022723"/>
    </source>
</evidence>
<keyword evidence="9" id="KW-1185">Reference proteome</keyword>
<reference evidence="8" key="1">
    <citation type="journal article" date="2014" name="Int. J. Syst. Evol. Microbiol.">
        <title>Complete genome sequence of Corynebacterium casei LMG S-19264T (=DSM 44701T), isolated from a smear-ripened cheese.</title>
        <authorList>
            <consortium name="US DOE Joint Genome Institute (JGI-PGF)"/>
            <person name="Walter F."/>
            <person name="Albersmeier A."/>
            <person name="Kalinowski J."/>
            <person name="Ruckert C."/>
        </authorList>
    </citation>
    <scope>NUCLEOTIDE SEQUENCE</scope>
    <source>
        <strain evidence="8">VKM Ac-1020</strain>
    </source>
</reference>
<dbReference type="InterPro" id="IPR050129">
    <property type="entry name" value="Zn_alcohol_dh"/>
</dbReference>
<evidence type="ECO:0000256" key="4">
    <source>
        <dbReference type="ARBA" id="ARBA00023002"/>
    </source>
</evidence>
<gene>
    <name evidence="8" type="ORF">GCM10017576_06850</name>
</gene>
<dbReference type="SUPFAM" id="SSF50129">
    <property type="entry name" value="GroES-like"/>
    <property type="match status" value="1"/>
</dbReference>
<feature type="domain" description="Alcohol dehydrogenase-like N-terminal" evidence="7">
    <location>
        <begin position="30"/>
        <end position="140"/>
    </location>
</feature>
<dbReference type="Pfam" id="PF08240">
    <property type="entry name" value="ADH_N"/>
    <property type="match status" value="1"/>
</dbReference>
<evidence type="ECO:0000313" key="8">
    <source>
        <dbReference type="EMBL" id="GLJ60556.1"/>
    </source>
</evidence>
<dbReference type="PANTHER" id="PTHR43401">
    <property type="entry name" value="L-THREONINE 3-DEHYDROGENASE"/>
    <property type="match status" value="1"/>
</dbReference>
<name>A0A9W6H0V9_9MICO</name>
<dbReference type="PANTHER" id="PTHR43401:SF2">
    <property type="entry name" value="L-THREONINE 3-DEHYDROGENASE"/>
    <property type="match status" value="1"/>
</dbReference>
<evidence type="ECO:0000256" key="5">
    <source>
        <dbReference type="RuleBase" id="RU361277"/>
    </source>
</evidence>
<accession>A0A9W6H0V9</accession>
<protein>
    <submittedName>
        <fullName evidence="8">Alcohol dehydrogenase</fullName>
    </submittedName>
</protein>
<evidence type="ECO:0000313" key="9">
    <source>
        <dbReference type="Proteomes" id="UP001142462"/>
    </source>
</evidence>
<evidence type="ECO:0000259" key="6">
    <source>
        <dbReference type="Pfam" id="PF00107"/>
    </source>
</evidence>
<dbReference type="Pfam" id="PF00107">
    <property type="entry name" value="ADH_zinc_N"/>
    <property type="match status" value="1"/>
</dbReference>
<dbReference type="Gene3D" id="3.90.180.10">
    <property type="entry name" value="Medium-chain alcohol dehydrogenases, catalytic domain"/>
    <property type="match status" value="1"/>
</dbReference>
<keyword evidence="2 5" id="KW-0479">Metal-binding</keyword>
<keyword evidence="4" id="KW-0560">Oxidoreductase</keyword>
<comment type="caution">
    <text evidence="8">The sequence shown here is derived from an EMBL/GenBank/DDBJ whole genome shotgun (WGS) entry which is preliminary data.</text>
</comment>
<dbReference type="GO" id="GO:0008270">
    <property type="term" value="F:zinc ion binding"/>
    <property type="evidence" value="ECO:0007669"/>
    <property type="project" value="InterPro"/>
</dbReference>
<comment type="cofactor">
    <cofactor evidence="1 5">
        <name>Zn(2+)</name>
        <dbReference type="ChEBI" id="CHEBI:29105"/>
    </cofactor>
</comment>
<dbReference type="InterPro" id="IPR013154">
    <property type="entry name" value="ADH-like_N"/>
</dbReference>
<feature type="domain" description="Alcohol dehydrogenase-like C-terminal" evidence="6">
    <location>
        <begin position="184"/>
        <end position="302"/>
    </location>
</feature>
<evidence type="ECO:0000259" key="7">
    <source>
        <dbReference type="Pfam" id="PF08240"/>
    </source>
</evidence>
<dbReference type="EMBL" id="BSEJ01000002">
    <property type="protein sequence ID" value="GLJ60556.1"/>
    <property type="molecule type" value="Genomic_DNA"/>
</dbReference>
<proteinExistence type="inferred from homology"/>